<evidence type="ECO:0000313" key="13">
    <source>
        <dbReference type="Proteomes" id="UP000187166"/>
    </source>
</evidence>
<dbReference type="GO" id="GO:0005886">
    <property type="term" value="C:plasma membrane"/>
    <property type="evidence" value="ECO:0007669"/>
    <property type="project" value="UniProtKB-SubCell"/>
</dbReference>
<feature type="transmembrane region" description="Helical" evidence="10">
    <location>
        <begin position="245"/>
        <end position="270"/>
    </location>
</feature>
<comment type="function">
    <text evidence="8">Part of the ABC transporter complex GsiABCD involved in glutathione import. Probably responsible for the translocation of the substrate across the membrane.</text>
</comment>
<gene>
    <name evidence="12" type="ORF">BIV18_05335</name>
</gene>
<organism evidence="12 13">
    <name type="scientific">Peptoniphilus porci</name>
    <dbReference type="NCBI Taxonomy" id="2652280"/>
    <lineage>
        <taxon>Bacteria</taxon>
        <taxon>Bacillati</taxon>
        <taxon>Bacillota</taxon>
        <taxon>Tissierellia</taxon>
        <taxon>Tissierellales</taxon>
        <taxon>Peptoniphilaceae</taxon>
        <taxon>Peptoniphilus</taxon>
    </lineage>
</organism>
<reference evidence="12 13" key="1">
    <citation type="journal article" date="2016" name="Appl. Environ. Microbiol.">
        <title>Function and Phylogeny of Bacterial Butyryl Coenzyme A:Acetate Transferases and Their Diversity in the Proximal Colon of Swine.</title>
        <authorList>
            <person name="Trachsel J."/>
            <person name="Bayles D.O."/>
            <person name="Looft T."/>
            <person name="Levine U.Y."/>
            <person name="Allen H.K."/>
        </authorList>
    </citation>
    <scope>NUCLEOTIDE SEQUENCE [LARGE SCALE GENOMIC DNA]</scope>
    <source>
        <strain evidence="12 13">35-6-1</strain>
    </source>
</reference>
<accession>A0A1U7M004</accession>
<dbReference type="PROSITE" id="PS50928">
    <property type="entry name" value="ABC_TM1"/>
    <property type="match status" value="1"/>
</dbReference>
<evidence type="ECO:0000256" key="8">
    <source>
        <dbReference type="ARBA" id="ARBA00037215"/>
    </source>
</evidence>
<dbReference type="InterPro" id="IPR000515">
    <property type="entry name" value="MetI-like"/>
</dbReference>
<name>A0A1U7M004_9FIRM</name>
<keyword evidence="5 10" id="KW-0812">Transmembrane</keyword>
<feature type="domain" description="ABC transmembrane type-1" evidence="11">
    <location>
        <begin position="78"/>
        <end position="267"/>
    </location>
</feature>
<evidence type="ECO:0000256" key="9">
    <source>
        <dbReference type="ARBA" id="ARBA00041106"/>
    </source>
</evidence>
<evidence type="ECO:0000256" key="7">
    <source>
        <dbReference type="ARBA" id="ARBA00023136"/>
    </source>
</evidence>
<evidence type="ECO:0000313" key="12">
    <source>
        <dbReference type="EMBL" id="OLR64974.1"/>
    </source>
</evidence>
<evidence type="ECO:0000256" key="5">
    <source>
        <dbReference type="ARBA" id="ARBA00022692"/>
    </source>
</evidence>
<evidence type="ECO:0000256" key="4">
    <source>
        <dbReference type="ARBA" id="ARBA00022475"/>
    </source>
</evidence>
<keyword evidence="6 10" id="KW-1133">Transmembrane helix</keyword>
<evidence type="ECO:0000259" key="11">
    <source>
        <dbReference type="PROSITE" id="PS50928"/>
    </source>
</evidence>
<feature type="transmembrane region" description="Helical" evidence="10">
    <location>
        <begin position="84"/>
        <end position="105"/>
    </location>
</feature>
<feature type="transmembrane region" description="Helical" evidence="10">
    <location>
        <begin position="195"/>
        <end position="225"/>
    </location>
</feature>
<comment type="subcellular location">
    <subcellularLocation>
        <location evidence="1 10">Cell membrane</location>
        <topology evidence="1 10">Multi-pass membrane protein</topology>
    </subcellularLocation>
</comment>
<keyword evidence="13" id="KW-1185">Reference proteome</keyword>
<dbReference type="Pfam" id="PF00528">
    <property type="entry name" value="BPD_transp_1"/>
    <property type="match status" value="1"/>
</dbReference>
<comment type="caution">
    <text evidence="12">The sequence shown here is derived from an EMBL/GenBank/DDBJ whole genome shotgun (WGS) entry which is preliminary data.</text>
</comment>
<dbReference type="InterPro" id="IPR025966">
    <property type="entry name" value="OppC_N"/>
</dbReference>
<dbReference type="Proteomes" id="UP000187166">
    <property type="component" value="Unassembled WGS sequence"/>
</dbReference>
<dbReference type="GO" id="GO:0071916">
    <property type="term" value="F:dipeptide transmembrane transporter activity"/>
    <property type="evidence" value="ECO:0007669"/>
    <property type="project" value="TreeGrafter"/>
</dbReference>
<evidence type="ECO:0000256" key="2">
    <source>
        <dbReference type="ARBA" id="ARBA00009306"/>
    </source>
</evidence>
<dbReference type="eggNOG" id="COG1173">
    <property type="taxonomic scope" value="Bacteria"/>
</dbReference>
<keyword evidence="4" id="KW-1003">Cell membrane</keyword>
<evidence type="ECO:0000256" key="6">
    <source>
        <dbReference type="ARBA" id="ARBA00022989"/>
    </source>
</evidence>
<keyword evidence="7 10" id="KW-0472">Membrane</keyword>
<dbReference type="AlphaFoldDB" id="A0A1U7M004"/>
<keyword evidence="3 10" id="KW-0813">Transport</keyword>
<dbReference type="EMBL" id="MJIH01000001">
    <property type="protein sequence ID" value="OLR64974.1"/>
    <property type="molecule type" value="Genomic_DNA"/>
</dbReference>
<dbReference type="Pfam" id="PF12911">
    <property type="entry name" value="OppC_N"/>
    <property type="match status" value="1"/>
</dbReference>
<evidence type="ECO:0000256" key="10">
    <source>
        <dbReference type="RuleBase" id="RU363032"/>
    </source>
</evidence>
<dbReference type="InterPro" id="IPR050366">
    <property type="entry name" value="BP-dependent_transpt_permease"/>
</dbReference>
<proteinExistence type="inferred from homology"/>
<protein>
    <recommendedName>
        <fullName evidence="9">Glutathione transport system permease protein GsiD</fullName>
    </recommendedName>
</protein>
<evidence type="ECO:0000256" key="3">
    <source>
        <dbReference type="ARBA" id="ARBA00022448"/>
    </source>
</evidence>
<dbReference type="PANTHER" id="PTHR43386">
    <property type="entry name" value="OLIGOPEPTIDE TRANSPORT SYSTEM PERMEASE PROTEIN APPC"/>
    <property type="match status" value="1"/>
</dbReference>
<sequence length="280" mass="30651">MLKRLKNFFKYYSRNKIAVVALGFLILLIFVAIFADVLSPYDYTEQFPKDNFLKPSSAHLMGTDNFGRDIFSRVLHGAQVSLKIGFTSVIISTIIGVIIGAFAGYYEGVFDSIIMRVMDTILSIPQLVLAIALAAALGSGMKNLILAVSLSSIPSYARIVRSQVMSIKNLEYIESARLSGVKTFKLIFAEILPNCFAPIIVQATIGVGTAILSAASLSFIGMGIMPPEAEWGQMLSEGRAYIRNYPHITLFPGLAIALTILVLNIVGDALRDAFDPKFRR</sequence>
<evidence type="ECO:0000256" key="1">
    <source>
        <dbReference type="ARBA" id="ARBA00004651"/>
    </source>
</evidence>
<dbReference type="InterPro" id="IPR035906">
    <property type="entry name" value="MetI-like_sf"/>
</dbReference>
<dbReference type="PANTHER" id="PTHR43386:SF3">
    <property type="entry name" value="GLUTATHIONE TRANSPORT SYSTEM PERMEASE PROTEIN GSID"/>
    <property type="match status" value="1"/>
</dbReference>
<comment type="similarity">
    <text evidence="2 10">Belongs to the binding-protein-dependent transport system permease family.</text>
</comment>
<dbReference type="STRING" id="1465756.BIV18_05335"/>
<dbReference type="CDD" id="cd06261">
    <property type="entry name" value="TM_PBP2"/>
    <property type="match status" value="1"/>
</dbReference>
<dbReference type="SUPFAM" id="SSF161098">
    <property type="entry name" value="MetI-like"/>
    <property type="match status" value="1"/>
</dbReference>
<dbReference type="Gene3D" id="1.10.3720.10">
    <property type="entry name" value="MetI-like"/>
    <property type="match status" value="1"/>
</dbReference>